<proteinExistence type="inferred from homology"/>
<dbReference type="GO" id="GO:0005524">
    <property type="term" value="F:ATP binding"/>
    <property type="evidence" value="ECO:0007669"/>
    <property type="project" value="UniProtKB-KW"/>
</dbReference>
<dbReference type="Gene3D" id="2.40.50.910">
    <property type="entry name" value="Type VII secretion system EccB, repeat 3 domain"/>
    <property type="match status" value="1"/>
</dbReference>
<dbReference type="InterPro" id="IPR044857">
    <property type="entry name" value="T7SS_EccB_R1"/>
</dbReference>
<keyword evidence="5" id="KW-0997">Cell inner membrane</keyword>
<keyword evidence="4" id="KW-1003">Cell membrane</keyword>
<accession>A0A7I9XQX6</accession>
<evidence type="ECO:0000256" key="6">
    <source>
        <dbReference type="ARBA" id="ARBA00022692"/>
    </source>
</evidence>
<evidence type="ECO:0000256" key="7">
    <source>
        <dbReference type="ARBA" id="ARBA00022741"/>
    </source>
</evidence>
<dbReference type="GO" id="GO:0005576">
    <property type="term" value="C:extracellular region"/>
    <property type="evidence" value="ECO:0007669"/>
    <property type="project" value="TreeGrafter"/>
</dbReference>
<keyword evidence="8" id="KW-0378">Hydrolase</keyword>
<keyword evidence="6 13" id="KW-0812">Transmembrane</keyword>
<dbReference type="RefSeq" id="WP_085081945.1">
    <property type="nucleotide sequence ID" value="NZ_BLKV01000002.1"/>
</dbReference>
<evidence type="ECO:0000256" key="9">
    <source>
        <dbReference type="ARBA" id="ARBA00022840"/>
    </source>
</evidence>
<sequence length="543" mass="56150">MSAAQSDRPDEDRRSFASRTPVNENPDRVEYRRGFVTKHQVSGWRFVMRRIASGVALHDTRMLVEPLRSQARAVLMGLLVLATVAGGCFVFTLIWPNSAAANDPVLADKSTSALYVRVGEQLHPVLNLTSARLIAGRPVNPTAVKSAGLDKIPRGNLIGIPGAPERMVQNTSLDADWTVCDSVAGSEAGVTVIGGPLGDGGSRAGALDAHQVVLADNGSGAWLLWDGKRSRIDLADRAITGALGLGEKGAAVPTPRSISTGLFNVIPEAPPLSAPMIPGAGDKPSFDLPAGAPVGAVVAAHALEGNEQGTLRYYAVLPDGLQPISGVVAAVLRNTDSHGMDRPPLLGADDVARLPVSHALDVSRFPERPVSVIDAVHDPLTCAHWSRPAGASTSSLTLLSGSSLPLRDGVRTLDLVGAGVGGTAARVALAPGTGYFAQSVSADPTGDHSTGPLFWIADTGVRYGVNTESGPGGTESSDGDTVAALGLSRPAVPIPWSVLSQFALGPTLSRADALLAHDGLAPDQRPVRRATTELGATNGGETR</sequence>
<reference evidence="14 15" key="1">
    <citation type="journal article" date="2019" name="Emerg. Microbes Infect.">
        <title>Comprehensive subspecies identification of 175 nontuberculous mycobacteria species based on 7547 genomic profiles.</title>
        <authorList>
            <person name="Matsumoto Y."/>
            <person name="Kinjo T."/>
            <person name="Motooka D."/>
            <person name="Nabeya D."/>
            <person name="Jung N."/>
            <person name="Uechi K."/>
            <person name="Horii T."/>
            <person name="Iida T."/>
            <person name="Fujita J."/>
            <person name="Nakamura S."/>
        </authorList>
    </citation>
    <scope>NUCLEOTIDE SEQUENCE [LARGE SCALE GENOMIC DNA]</scope>
    <source>
        <strain evidence="14 15">JCM 16017</strain>
    </source>
</reference>
<organism evidence="14 15">
    <name type="scientific">Mycolicibacter senuensis</name>
    <dbReference type="NCBI Taxonomy" id="386913"/>
    <lineage>
        <taxon>Bacteria</taxon>
        <taxon>Bacillati</taxon>
        <taxon>Actinomycetota</taxon>
        <taxon>Actinomycetes</taxon>
        <taxon>Mycobacteriales</taxon>
        <taxon>Mycobacteriaceae</taxon>
        <taxon>Mycolicibacter</taxon>
    </lineage>
</organism>
<evidence type="ECO:0000256" key="10">
    <source>
        <dbReference type="ARBA" id="ARBA00022989"/>
    </source>
</evidence>
<keyword evidence="11 13" id="KW-0472">Membrane</keyword>
<evidence type="ECO:0000256" key="11">
    <source>
        <dbReference type="ARBA" id="ARBA00023136"/>
    </source>
</evidence>
<comment type="similarity">
    <text evidence="2">Belongs to the EccB family.</text>
</comment>
<dbReference type="AlphaFoldDB" id="A0A7I9XQX6"/>
<protein>
    <submittedName>
        <fullName evidence="14">ESX-3 secretion system ATPase EccB3</fullName>
    </submittedName>
</protein>
<keyword evidence="7" id="KW-0547">Nucleotide-binding</keyword>
<feature type="region of interest" description="Disordered" evidence="12">
    <location>
        <begin position="1"/>
        <end position="25"/>
    </location>
</feature>
<comment type="caution">
    <text evidence="14">The sequence shown here is derived from an EMBL/GenBank/DDBJ whole genome shotgun (WGS) entry which is preliminary data.</text>
</comment>
<evidence type="ECO:0000256" key="4">
    <source>
        <dbReference type="ARBA" id="ARBA00022475"/>
    </source>
</evidence>
<feature type="region of interest" description="Disordered" evidence="12">
    <location>
        <begin position="522"/>
        <end position="543"/>
    </location>
</feature>
<keyword evidence="15" id="KW-1185">Reference proteome</keyword>
<dbReference type="FunFam" id="3.30.2390.20:FF:000001">
    <property type="entry name" value="ESX-1 secretion system ATPase EccB1"/>
    <property type="match status" value="1"/>
</dbReference>
<dbReference type="Proteomes" id="UP000465263">
    <property type="component" value="Unassembled WGS sequence"/>
</dbReference>
<evidence type="ECO:0000256" key="3">
    <source>
        <dbReference type="ARBA" id="ARBA00022448"/>
    </source>
</evidence>
<dbReference type="Pfam" id="PF05108">
    <property type="entry name" value="T7SS_ESX1_EccB"/>
    <property type="match status" value="1"/>
</dbReference>
<dbReference type="EMBL" id="BLKV01000002">
    <property type="protein sequence ID" value="GFG71806.1"/>
    <property type="molecule type" value="Genomic_DNA"/>
</dbReference>
<dbReference type="GO" id="GO:0005886">
    <property type="term" value="C:plasma membrane"/>
    <property type="evidence" value="ECO:0007669"/>
    <property type="project" value="UniProtKB-SubCell"/>
</dbReference>
<evidence type="ECO:0000313" key="15">
    <source>
        <dbReference type="Proteomes" id="UP000465263"/>
    </source>
</evidence>
<dbReference type="Gene3D" id="3.30.2390.20">
    <property type="entry name" value="Type VII secretion system EccB, repeat 1 domain"/>
    <property type="match status" value="1"/>
</dbReference>
<dbReference type="InterPro" id="IPR007795">
    <property type="entry name" value="T7SS_EccB"/>
</dbReference>
<dbReference type="PANTHER" id="PTHR40765:SF2">
    <property type="entry name" value="ESX-2 SECRETION SYSTEM ATPASE ECCB2"/>
    <property type="match status" value="1"/>
</dbReference>
<keyword evidence="9" id="KW-0067">ATP-binding</keyword>
<dbReference type="PANTHER" id="PTHR40765">
    <property type="entry name" value="ESX-2 SECRETION SYSTEM ATPASE ECCB2"/>
    <property type="match status" value="1"/>
</dbReference>
<name>A0A7I9XQX6_9MYCO</name>
<dbReference type="GO" id="GO:0016787">
    <property type="term" value="F:hydrolase activity"/>
    <property type="evidence" value="ECO:0007669"/>
    <property type="project" value="UniProtKB-KW"/>
</dbReference>
<evidence type="ECO:0000256" key="2">
    <source>
        <dbReference type="ARBA" id="ARBA00008149"/>
    </source>
</evidence>
<evidence type="ECO:0000256" key="1">
    <source>
        <dbReference type="ARBA" id="ARBA00004377"/>
    </source>
</evidence>
<dbReference type="OrthoDB" id="3847604at2"/>
<dbReference type="NCBIfam" id="TIGR03919">
    <property type="entry name" value="T7SS_EccB"/>
    <property type="match status" value="1"/>
</dbReference>
<feature type="transmembrane region" description="Helical" evidence="13">
    <location>
        <begin position="73"/>
        <end position="95"/>
    </location>
</feature>
<evidence type="ECO:0000256" key="13">
    <source>
        <dbReference type="SAM" id="Phobius"/>
    </source>
</evidence>
<comment type="subcellular location">
    <subcellularLocation>
        <location evidence="1">Cell inner membrane</location>
        <topology evidence="1">Single-pass membrane protein</topology>
    </subcellularLocation>
</comment>
<evidence type="ECO:0000256" key="5">
    <source>
        <dbReference type="ARBA" id="ARBA00022519"/>
    </source>
</evidence>
<evidence type="ECO:0000313" key="14">
    <source>
        <dbReference type="EMBL" id="GFG71806.1"/>
    </source>
</evidence>
<evidence type="ECO:0000256" key="12">
    <source>
        <dbReference type="SAM" id="MobiDB-lite"/>
    </source>
</evidence>
<keyword evidence="10 13" id="KW-1133">Transmembrane helix</keyword>
<evidence type="ECO:0000256" key="8">
    <source>
        <dbReference type="ARBA" id="ARBA00022801"/>
    </source>
</evidence>
<keyword evidence="3" id="KW-0813">Transport</keyword>
<dbReference type="InterPro" id="IPR042485">
    <property type="entry name" value="T7SS_EccB_R3"/>
</dbReference>
<gene>
    <name evidence="14" type="primary">eccB3</name>
    <name evidence="14" type="ORF">MSEN_35260</name>
</gene>